<dbReference type="SUPFAM" id="SSF53474">
    <property type="entry name" value="alpha/beta-Hydrolases"/>
    <property type="match status" value="1"/>
</dbReference>
<feature type="region of interest" description="Disordered" evidence="2">
    <location>
        <begin position="1"/>
        <end position="25"/>
    </location>
</feature>
<dbReference type="Gene3D" id="3.40.50.1820">
    <property type="entry name" value="alpha/beta hydrolase"/>
    <property type="match status" value="1"/>
</dbReference>
<dbReference type="InterPro" id="IPR000073">
    <property type="entry name" value="AB_hydrolase_1"/>
</dbReference>
<dbReference type="Proteomes" id="UP000249390">
    <property type="component" value="Unassembled WGS sequence"/>
</dbReference>
<organism evidence="4 5">
    <name type="scientific">Cuscuta australis</name>
    <dbReference type="NCBI Taxonomy" id="267555"/>
    <lineage>
        <taxon>Eukaryota</taxon>
        <taxon>Viridiplantae</taxon>
        <taxon>Streptophyta</taxon>
        <taxon>Embryophyta</taxon>
        <taxon>Tracheophyta</taxon>
        <taxon>Spermatophyta</taxon>
        <taxon>Magnoliopsida</taxon>
        <taxon>eudicotyledons</taxon>
        <taxon>Gunneridae</taxon>
        <taxon>Pentapetalae</taxon>
        <taxon>asterids</taxon>
        <taxon>lamiids</taxon>
        <taxon>Solanales</taxon>
        <taxon>Convolvulaceae</taxon>
        <taxon>Cuscuteae</taxon>
        <taxon>Cuscuta</taxon>
        <taxon>Cuscuta subgen. Grammica</taxon>
        <taxon>Cuscuta sect. Cleistogrammica</taxon>
    </lineage>
</organism>
<dbReference type="GO" id="GO:0042171">
    <property type="term" value="F:lysophosphatidic acid acyltransferase activity"/>
    <property type="evidence" value="ECO:0007669"/>
    <property type="project" value="TreeGrafter"/>
</dbReference>
<dbReference type="EMBL" id="NQVE01000194">
    <property type="protein sequence ID" value="RAL40444.1"/>
    <property type="molecule type" value="Genomic_DNA"/>
</dbReference>
<keyword evidence="5" id="KW-1185">Reference proteome</keyword>
<dbReference type="InterPro" id="IPR029058">
    <property type="entry name" value="AB_hydrolase_fold"/>
</dbReference>
<reference evidence="4 5" key="1">
    <citation type="submission" date="2018-06" db="EMBL/GenBank/DDBJ databases">
        <title>The Genome of Cuscuta australis (Dodder) Provides Insight into the Evolution of Plant Parasitism.</title>
        <authorList>
            <person name="Liu H."/>
        </authorList>
    </citation>
    <scope>NUCLEOTIDE SEQUENCE [LARGE SCALE GENOMIC DNA]</scope>
    <source>
        <strain evidence="5">cv. Yunnan</strain>
        <tissue evidence="4">Vines</tissue>
    </source>
</reference>
<comment type="caution">
    <text evidence="4">The sequence shown here is derived from an EMBL/GenBank/DDBJ whole genome shotgun (WGS) entry which is preliminary data.</text>
</comment>
<dbReference type="GO" id="GO:0055088">
    <property type="term" value="P:lipid homeostasis"/>
    <property type="evidence" value="ECO:0007669"/>
    <property type="project" value="TreeGrafter"/>
</dbReference>
<dbReference type="PANTHER" id="PTHR42886">
    <property type="entry name" value="RE40534P-RELATED"/>
    <property type="match status" value="1"/>
</dbReference>
<proteinExistence type="inferred from homology"/>
<feature type="compositionally biased region" description="Acidic residues" evidence="2">
    <location>
        <begin position="98"/>
        <end position="111"/>
    </location>
</feature>
<evidence type="ECO:0000256" key="2">
    <source>
        <dbReference type="SAM" id="MobiDB-lite"/>
    </source>
</evidence>
<name>A0A328D4W0_9ASTE</name>
<dbReference type="GO" id="GO:0006654">
    <property type="term" value="P:phosphatidic acid biosynthetic process"/>
    <property type="evidence" value="ECO:0007669"/>
    <property type="project" value="TreeGrafter"/>
</dbReference>
<dbReference type="GO" id="GO:0004623">
    <property type="term" value="F:phospholipase A2 activity"/>
    <property type="evidence" value="ECO:0007669"/>
    <property type="project" value="TreeGrafter"/>
</dbReference>
<feature type="domain" description="AB hydrolase-1" evidence="3">
    <location>
        <begin position="138"/>
        <end position="255"/>
    </location>
</feature>
<evidence type="ECO:0000259" key="3">
    <source>
        <dbReference type="Pfam" id="PF00561"/>
    </source>
</evidence>
<dbReference type="AlphaFoldDB" id="A0A328D4W0"/>
<feature type="region of interest" description="Disordered" evidence="2">
    <location>
        <begin position="89"/>
        <end position="111"/>
    </location>
</feature>
<evidence type="ECO:0000313" key="4">
    <source>
        <dbReference type="EMBL" id="RAL40444.1"/>
    </source>
</evidence>
<dbReference type="PANTHER" id="PTHR42886:SF29">
    <property type="entry name" value="PUMMELIG, ISOFORM A"/>
    <property type="match status" value="1"/>
</dbReference>
<dbReference type="Pfam" id="PF00561">
    <property type="entry name" value="Abhydrolase_1"/>
    <property type="match status" value="1"/>
</dbReference>
<comment type="similarity">
    <text evidence="1">Belongs to the peptidase S33 family. ABHD4/ABHD5 subfamily.</text>
</comment>
<sequence>MTEEENDYSPSAAADDGALGRRRRRKTISLWRPSLPRWIPTSTDRMIAAEKRLLSLVKTPYTQEQVNIGRSLAGLRKKRRRRRLFKPATIRRNGVGKEEEEEKEEEKEEEEERFINTITFINNEENSREGEEGTTPAPTLVMLHGHGAPVGVFFRNFDSLAKHFTVIAIDQLGYIFGACRWGRSSRPNVTCKNTQESDAWFIDSFEEWRKAKNLTNFILLGHSLGGYVAAKYALQHPQHVKHLILVGPVGFTYDDTPFESSLIETVLDYLWISSSRFTQHNLIRALGPFGPRMGHKCIVDEIGDDVLNEEESKCFAALPPPDHLCPPPWPSSASPPKPLAPIIFALAPTATISHIFAP</sequence>
<evidence type="ECO:0000313" key="5">
    <source>
        <dbReference type="Proteomes" id="UP000249390"/>
    </source>
</evidence>
<protein>
    <recommendedName>
        <fullName evidence="3">AB hydrolase-1 domain-containing protein</fullName>
    </recommendedName>
</protein>
<evidence type="ECO:0000256" key="1">
    <source>
        <dbReference type="ARBA" id="ARBA00038097"/>
    </source>
</evidence>
<accession>A0A328D4W0</accession>
<gene>
    <name evidence="4" type="ORF">DM860_006514</name>
</gene>